<keyword evidence="4" id="KW-1185">Reference proteome</keyword>
<dbReference type="Proteomes" id="UP000216363">
    <property type="component" value="Unassembled WGS sequence"/>
</dbReference>
<comment type="caution">
    <text evidence="2">The sequence shown here is derived from an EMBL/GenBank/DDBJ whole genome shotgun (WGS) entry which is preliminary data.</text>
</comment>
<evidence type="ECO:0000313" key="3">
    <source>
        <dbReference type="Proteomes" id="UP000216363"/>
    </source>
</evidence>
<reference evidence="2 3" key="1">
    <citation type="submission" date="2017-07" db="EMBL/GenBank/DDBJ databases">
        <title>Draft genome of Ochrobactrum lupini type strain LUP21.</title>
        <authorList>
            <person name="Krzyzanowska D.M."/>
            <person name="Jafra S."/>
        </authorList>
    </citation>
    <scope>NUCLEOTIDE SEQUENCE [LARGE SCALE GENOMIC DNA]</scope>
    <source>
        <strain evidence="2 3">LUP21</strain>
    </source>
</reference>
<dbReference type="EMBL" id="NNRN01000053">
    <property type="protein sequence ID" value="OYR26898.1"/>
    <property type="molecule type" value="Genomic_DNA"/>
</dbReference>
<name>A0A256GIQ1_9HYPH</name>
<dbReference type="RefSeq" id="WP_094515029.1">
    <property type="nucleotide sequence ID" value="NZ_JBHEEP010000002.1"/>
</dbReference>
<evidence type="ECO:0000313" key="1">
    <source>
        <dbReference type="EMBL" id="KAB2705055.1"/>
    </source>
</evidence>
<dbReference type="Proteomes" id="UP000435957">
    <property type="component" value="Unassembled WGS sequence"/>
</dbReference>
<dbReference type="EMBL" id="WBWF01000003">
    <property type="protein sequence ID" value="KAB2705055.1"/>
    <property type="molecule type" value="Genomic_DNA"/>
</dbReference>
<protein>
    <submittedName>
        <fullName evidence="2">Uncharacterized protein</fullName>
    </submittedName>
</protein>
<sequence>MKPVKTTIEGEQEEQRKAVCDEIIHRAASMMVDEVGASIPMMLDRVFTFATAQAYIIQGKEGAAAILREMASNIDKGALDFLKLDEGSAKH</sequence>
<evidence type="ECO:0000313" key="2">
    <source>
        <dbReference type="EMBL" id="OYR26898.1"/>
    </source>
</evidence>
<reference evidence="1 4" key="2">
    <citation type="submission" date="2019-09" db="EMBL/GenBank/DDBJ databases">
        <title>Taxonomic organization of the family Brucellaceae based on a phylogenomic approach.</title>
        <authorList>
            <person name="Leclercq S."/>
            <person name="Cloeckaert A."/>
            <person name="Zygmunt M.S."/>
        </authorList>
    </citation>
    <scope>NUCLEOTIDE SEQUENCE [LARGE SCALE GENOMIC DNA]</scope>
    <source>
        <strain evidence="1 4">LUP23</strain>
    </source>
</reference>
<dbReference type="AlphaFoldDB" id="A0A256GIQ1"/>
<proteinExistence type="predicted"/>
<gene>
    <name evidence="2" type="ORF">CES86_3250</name>
    <name evidence="1" type="ORF">F9L03_06605</name>
</gene>
<evidence type="ECO:0000313" key="4">
    <source>
        <dbReference type="Proteomes" id="UP000435957"/>
    </source>
</evidence>
<accession>A0A256GIQ1</accession>
<organism evidence="2 3">
    <name type="scientific">Brucella lupini</name>
    <dbReference type="NCBI Taxonomy" id="255457"/>
    <lineage>
        <taxon>Bacteria</taxon>
        <taxon>Pseudomonadati</taxon>
        <taxon>Pseudomonadota</taxon>
        <taxon>Alphaproteobacteria</taxon>
        <taxon>Hyphomicrobiales</taxon>
        <taxon>Brucellaceae</taxon>
        <taxon>Brucella/Ochrobactrum group</taxon>
        <taxon>Brucella</taxon>
    </lineage>
</organism>